<reference evidence="2" key="1">
    <citation type="submission" date="2021-02" db="EMBL/GenBank/DDBJ databases">
        <authorList>
            <person name="Nowell W R."/>
        </authorList>
    </citation>
    <scope>NUCLEOTIDE SEQUENCE</scope>
</reference>
<organism evidence="2 3">
    <name type="scientific">Adineta ricciae</name>
    <name type="common">Rotifer</name>
    <dbReference type="NCBI Taxonomy" id="249248"/>
    <lineage>
        <taxon>Eukaryota</taxon>
        <taxon>Metazoa</taxon>
        <taxon>Spiralia</taxon>
        <taxon>Gnathifera</taxon>
        <taxon>Rotifera</taxon>
        <taxon>Eurotatoria</taxon>
        <taxon>Bdelloidea</taxon>
        <taxon>Adinetida</taxon>
        <taxon>Adinetidae</taxon>
        <taxon>Adineta</taxon>
    </lineage>
</organism>
<sequence length="70" mass="7698">MSRDLDSEANNIPTIPAPPAECKVLTVVNRFLGADGTVLSIEYGEVSCEALARDKSKFAFNNYFNRSKTN</sequence>
<dbReference type="EMBL" id="CAJNOJ010000186">
    <property type="protein sequence ID" value="CAF1261653.1"/>
    <property type="molecule type" value="Genomic_DNA"/>
</dbReference>
<dbReference type="Proteomes" id="UP000663852">
    <property type="component" value="Unassembled WGS sequence"/>
</dbReference>
<evidence type="ECO:0000313" key="2">
    <source>
        <dbReference type="EMBL" id="CAF1638109.1"/>
    </source>
</evidence>
<dbReference type="Proteomes" id="UP000663828">
    <property type="component" value="Unassembled WGS sequence"/>
</dbReference>
<evidence type="ECO:0000313" key="1">
    <source>
        <dbReference type="EMBL" id="CAF1261653.1"/>
    </source>
</evidence>
<gene>
    <name evidence="1" type="ORF">EDS130_LOCUS28547</name>
    <name evidence="2" type="ORF">XAT740_LOCUS52822</name>
</gene>
<dbReference type="AlphaFoldDB" id="A0A816DTP1"/>
<accession>A0A816DTP1</accession>
<comment type="caution">
    <text evidence="2">The sequence shown here is derived from an EMBL/GenBank/DDBJ whole genome shotgun (WGS) entry which is preliminary data.</text>
</comment>
<dbReference type="EMBL" id="CAJNOR010008828">
    <property type="protein sequence ID" value="CAF1638109.1"/>
    <property type="molecule type" value="Genomic_DNA"/>
</dbReference>
<proteinExistence type="predicted"/>
<protein>
    <submittedName>
        <fullName evidence="2">Uncharacterized protein</fullName>
    </submittedName>
</protein>
<evidence type="ECO:0000313" key="3">
    <source>
        <dbReference type="Proteomes" id="UP000663828"/>
    </source>
</evidence>
<name>A0A816DTP1_ADIRI</name>
<keyword evidence="3" id="KW-1185">Reference proteome</keyword>